<dbReference type="InterPro" id="IPR014001">
    <property type="entry name" value="Helicase_ATP-bd"/>
</dbReference>
<evidence type="ECO:0000256" key="8">
    <source>
        <dbReference type="ARBA" id="ARBA00022840"/>
    </source>
</evidence>
<feature type="compositionally biased region" description="Polar residues" evidence="9">
    <location>
        <begin position="129"/>
        <end position="155"/>
    </location>
</feature>
<dbReference type="InterPro" id="IPR027417">
    <property type="entry name" value="P-loop_NTPase"/>
</dbReference>
<organism evidence="11 12">
    <name type="scientific">Elasticomyces elasticus</name>
    <dbReference type="NCBI Taxonomy" id="574655"/>
    <lineage>
        <taxon>Eukaryota</taxon>
        <taxon>Fungi</taxon>
        <taxon>Dikarya</taxon>
        <taxon>Ascomycota</taxon>
        <taxon>Pezizomycotina</taxon>
        <taxon>Dothideomycetes</taxon>
        <taxon>Dothideomycetidae</taxon>
        <taxon>Mycosphaerellales</taxon>
        <taxon>Teratosphaeriaceae</taxon>
        <taxon>Elasticomyces</taxon>
    </lineage>
</organism>
<dbReference type="InterPro" id="IPR000330">
    <property type="entry name" value="SNF2_N"/>
</dbReference>
<dbReference type="InterPro" id="IPR049730">
    <property type="entry name" value="SNF2/RAD54-like_C"/>
</dbReference>
<evidence type="ECO:0000256" key="6">
    <source>
        <dbReference type="ARBA" id="ARBA00022801"/>
    </source>
</evidence>
<evidence type="ECO:0000313" key="11">
    <source>
        <dbReference type="EMBL" id="KAK5704318.1"/>
    </source>
</evidence>
<feature type="compositionally biased region" description="Basic and acidic residues" evidence="9">
    <location>
        <begin position="160"/>
        <end position="177"/>
    </location>
</feature>
<feature type="compositionally biased region" description="Acidic residues" evidence="9">
    <location>
        <begin position="239"/>
        <end position="259"/>
    </location>
</feature>
<keyword evidence="3" id="KW-0479">Metal-binding</keyword>
<dbReference type="InterPro" id="IPR001650">
    <property type="entry name" value="Helicase_C-like"/>
</dbReference>
<reference evidence="11" key="1">
    <citation type="submission" date="2023-08" db="EMBL/GenBank/DDBJ databases">
        <title>Black Yeasts Isolated from many extreme environments.</title>
        <authorList>
            <person name="Coleine C."/>
            <person name="Stajich J.E."/>
            <person name="Selbmann L."/>
        </authorList>
    </citation>
    <scope>NUCLEOTIDE SEQUENCE</scope>
    <source>
        <strain evidence="11">CCFEE 5810</strain>
    </source>
</reference>
<dbReference type="PROSITE" id="PS51194">
    <property type="entry name" value="HELICASE_CTER"/>
    <property type="match status" value="1"/>
</dbReference>
<evidence type="ECO:0000256" key="9">
    <source>
        <dbReference type="SAM" id="MobiDB-lite"/>
    </source>
</evidence>
<evidence type="ECO:0000256" key="3">
    <source>
        <dbReference type="ARBA" id="ARBA00022723"/>
    </source>
</evidence>
<dbReference type="Pfam" id="PF00271">
    <property type="entry name" value="Helicase_C"/>
    <property type="match status" value="1"/>
</dbReference>
<dbReference type="Gene3D" id="3.40.50.150">
    <property type="entry name" value="Vaccinia Virus protein VP39"/>
    <property type="match status" value="1"/>
</dbReference>
<feature type="domain" description="Helicase C-terminal" evidence="10">
    <location>
        <begin position="2068"/>
        <end position="2228"/>
    </location>
</feature>
<keyword evidence="4" id="KW-0547">Nucleotide-binding</keyword>
<evidence type="ECO:0000256" key="1">
    <source>
        <dbReference type="ARBA" id="ARBA00022603"/>
    </source>
</evidence>
<dbReference type="GO" id="GO:0016787">
    <property type="term" value="F:hydrolase activity"/>
    <property type="evidence" value="ECO:0007669"/>
    <property type="project" value="UniProtKB-KW"/>
</dbReference>
<evidence type="ECO:0000313" key="12">
    <source>
        <dbReference type="Proteomes" id="UP001310594"/>
    </source>
</evidence>
<proteinExistence type="predicted"/>
<dbReference type="CDD" id="cd16449">
    <property type="entry name" value="RING-HC"/>
    <property type="match status" value="1"/>
</dbReference>
<keyword evidence="5" id="KW-0863">Zinc-finger</keyword>
<dbReference type="GO" id="GO:0008094">
    <property type="term" value="F:ATP-dependent activity, acting on DNA"/>
    <property type="evidence" value="ECO:0007669"/>
    <property type="project" value="TreeGrafter"/>
</dbReference>
<keyword evidence="8" id="KW-0067">ATP-binding</keyword>
<dbReference type="Gene3D" id="3.40.50.10810">
    <property type="entry name" value="Tandem AAA-ATPase domain"/>
    <property type="match status" value="2"/>
</dbReference>
<dbReference type="GO" id="GO:0008270">
    <property type="term" value="F:zinc ion binding"/>
    <property type="evidence" value="ECO:0007669"/>
    <property type="project" value="UniProtKB-KW"/>
</dbReference>
<evidence type="ECO:0000256" key="2">
    <source>
        <dbReference type="ARBA" id="ARBA00022679"/>
    </source>
</evidence>
<dbReference type="PANTHER" id="PTHR45626:SF26">
    <property type="entry name" value="FAMILY HELICASE, PUTATIVE (AFU_ORTHOLOGUE AFUA_2G09120)-RELATED"/>
    <property type="match status" value="1"/>
</dbReference>
<keyword evidence="1" id="KW-0489">Methyltransferase</keyword>
<dbReference type="InterPro" id="IPR017907">
    <property type="entry name" value="Znf_RING_CS"/>
</dbReference>
<dbReference type="GO" id="GO:0008168">
    <property type="term" value="F:methyltransferase activity"/>
    <property type="evidence" value="ECO:0007669"/>
    <property type="project" value="UniProtKB-KW"/>
</dbReference>
<dbReference type="CDD" id="cd18793">
    <property type="entry name" value="SF2_C_SNF"/>
    <property type="match status" value="1"/>
</dbReference>
<keyword evidence="2" id="KW-0808">Transferase</keyword>
<feature type="region of interest" description="Disordered" evidence="9">
    <location>
        <begin position="1902"/>
        <end position="1945"/>
    </location>
</feature>
<evidence type="ECO:0000259" key="10">
    <source>
        <dbReference type="PROSITE" id="PS51194"/>
    </source>
</evidence>
<accession>A0AAN8A406</accession>
<dbReference type="Proteomes" id="UP001310594">
    <property type="component" value="Unassembled WGS sequence"/>
</dbReference>
<evidence type="ECO:0000256" key="5">
    <source>
        <dbReference type="ARBA" id="ARBA00022771"/>
    </source>
</evidence>
<name>A0AAN8A406_9PEZI</name>
<protein>
    <recommendedName>
        <fullName evidence="10">Helicase C-terminal domain-containing protein</fullName>
    </recommendedName>
</protein>
<dbReference type="InterPro" id="IPR050628">
    <property type="entry name" value="SNF2_RAD54_helicase_TF"/>
</dbReference>
<feature type="compositionally biased region" description="Basic residues" evidence="9">
    <location>
        <begin position="1910"/>
        <end position="1919"/>
    </location>
</feature>
<evidence type="ECO:0000256" key="7">
    <source>
        <dbReference type="ARBA" id="ARBA00022833"/>
    </source>
</evidence>
<dbReference type="PANTHER" id="PTHR45626">
    <property type="entry name" value="TRANSCRIPTION TERMINATION FACTOR 2-RELATED"/>
    <property type="match status" value="1"/>
</dbReference>
<dbReference type="SUPFAM" id="SSF53335">
    <property type="entry name" value="S-adenosyl-L-methionine-dependent methyltransferases"/>
    <property type="match status" value="1"/>
</dbReference>
<feature type="compositionally biased region" description="Acidic residues" evidence="9">
    <location>
        <begin position="1923"/>
        <end position="1935"/>
    </location>
</feature>
<comment type="caution">
    <text evidence="11">The sequence shown here is derived from an EMBL/GenBank/DDBJ whole genome shotgun (WGS) entry which is preliminary data.</text>
</comment>
<keyword evidence="7" id="KW-0862">Zinc</keyword>
<dbReference type="SMART" id="SM00487">
    <property type="entry name" value="DEXDc"/>
    <property type="match status" value="1"/>
</dbReference>
<dbReference type="InterPro" id="IPR029063">
    <property type="entry name" value="SAM-dependent_MTases_sf"/>
</dbReference>
<dbReference type="Gene3D" id="3.40.50.300">
    <property type="entry name" value="P-loop containing nucleotide triphosphate hydrolases"/>
    <property type="match status" value="1"/>
</dbReference>
<dbReference type="SUPFAM" id="SSF52540">
    <property type="entry name" value="P-loop containing nucleoside triphosphate hydrolases"/>
    <property type="match status" value="2"/>
</dbReference>
<dbReference type="PROSITE" id="PS00518">
    <property type="entry name" value="ZF_RING_1"/>
    <property type="match status" value="1"/>
</dbReference>
<dbReference type="GO" id="GO:0005634">
    <property type="term" value="C:nucleus"/>
    <property type="evidence" value="ECO:0007669"/>
    <property type="project" value="TreeGrafter"/>
</dbReference>
<keyword evidence="6" id="KW-0378">Hydrolase</keyword>
<feature type="region of interest" description="Disordered" evidence="9">
    <location>
        <begin position="1"/>
        <end position="307"/>
    </location>
</feature>
<dbReference type="InterPro" id="IPR038718">
    <property type="entry name" value="SNF2-like_sf"/>
</dbReference>
<dbReference type="GO" id="GO:0005524">
    <property type="term" value="F:ATP binding"/>
    <property type="evidence" value="ECO:0007669"/>
    <property type="project" value="UniProtKB-KW"/>
</dbReference>
<dbReference type="InterPro" id="IPR001525">
    <property type="entry name" value="C5_MeTfrase"/>
</dbReference>
<dbReference type="EMBL" id="JAVRQU010000004">
    <property type="protein sequence ID" value="KAK5704318.1"/>
    <property type="molecule type" value="Genomic_DNA"/>
</dbReference>
<dbReference type="GO" id="GO:0032259">
    <property type="term" value="P:methylation"/>
    <property type="evidence" value="ECO:0007669"/>
    <property type="project" value="UniProtKB-KW"/>
</dbReference>
<gene>
    <name evidence="11" type="ORF">LTR97_003336</name>
</gene>
<dbReference type="Pfam" id="PF00145">
    <property type="entry name" value="DNA_methylase"/>
    <property type="match status" value="1"/>
</dbReference>
<sequence length="2294" mass="254507">MPPALAARKRKATEKSRDNDSDSDTIAVAPARNGDTSAAQPARSPLKEVTSNKRRRVLDRVVIPVHDGVMSDAAVTPHSRSPASVEGETKAGAERVASTKPTSKSARAKKEDKSGLVQGSLSKMWGSSAPKSSPGTSNTVAKTPVSQPKPQTSSRGPKPAIDRGESKKPAAKKASDHRPRRSTAPVTFVSSPALEASSDEEDEDEPVRSATRARPSGKAQRRSNDDDDDFGEKEQSSSAEEEEELEEEQSDVEMSDDVVSDANASDEEPKTAKGKKAKAAPGKKSNAKPDVKSNSNDKKKRASSKMMTNLTVQRTVKGLDLSLPPLSDTSEMFADLTTNALKLGLDKVTKSLAGRRIRVATMCSGTESPLLALQMVQDVLRDRGLESIQVEHIFSAEIVPYKQAYIERNFAPPIIFRDITEFTAVFEGTAASEDDVPSATTAYGSRVAIPTEVDIVVAGTSCVDYSKLNNKKKPITGDGESGRTWFGALAYCKVSRPAIIIFENVKGADWDAMLGYYRDIGYESEGVFVDSKDYYMPHTRQRGYMVCFDITKLKKGGDGIGKRWQKLMTQLKRYASSSVTEFLLPNDQIVMRNLSEDTQLREVDWAQCEIRQMKTRQSEKLGTARPVTHWQVSGQMIVPERGVRVWYTRQVERVKDTMDALVLRGAQRSLYDLRYKTFIVNLSQNLDRITIGSPGIIGCITPTGIFFVTDANRILSAEETLLLQGLPLEVISFTTETQAELLDLAGNAMTSTVVGSALLAALIAGHEVIASSPQSSVAPRTASAQQEIVLQPMAETAEISTYQSEVGDIEPKEILRQAIMAARQCFCEGTDGLCAKPIQECVDCNHTICITCGGNPPHNYRQLPKKARLQPSSFVTQLKAVLPLQLAFTGEFILAASKADAKVDFFPRYESVIRSLNGSVYSFHSIRRTIYWTATYTASNSRLELVIDGDRAEWRLFATPARELASNDPLRLILAHDPVAKAVVSDSLLPTRWHIRVPVDRSISLKVCAAEASNPTWWARCGLPEHLNDTQAQEFKVAPTTEDPSELERSLSGTYRYLPRCGKASDSLYRKVDSGKTEDSRPIFLFLDPTRTRDADDDVFVFSYHIPDLDYDEVRPLEAYIKAPWRPWPTKGKVSTPKVMISGEWASVEGLRLAARPMELQMHSSLAQTAQADNHYHCGQAAHVFRCTVPQPAVGMAGAVMDVTNNAKFISEHIWVFEAMHRQIGLSDWILLPSAITEKACISCAPPRPQLRWKLESDKNQVKPFEDPRTAAVYERAIKSRAQPFVVMATTDGTQNHLDVGVDVATLAHRAASRLLHGGSMAEVKWRLDTDNAASGRPRMPKFKLRASDDVKPFTGQLKMTVDLFPNQRRVLAWMQKQESGVDFSIEEAEEAVVPSAGWRAEVRVSVPLKVHGGICADHPGFGKTITSLALIQAQYLGCKSSDILKNLSARRDSLAPGRRVSSATLIVCPGTLVQQWHDEIADKLRYTEGVITIFRQADIDRYQISDFENAKIILMNRSIFSSDTYVERLATFAATSGPANKTGGRAFAKWLQYATDQIPEHLGIMNDSGLQALKQHINSKFKQHVESASSESLTMVPSRRLHGKDYAAQNGKPQVKKQKTTSTSLNTANVHRPLFEMFYFNRVIIDEFHQFENKELHFLSSLKADKRWGLSGTPALDDLYDVAQLASIIGVPLRVGSDARGVMTVKNIARMRADLTDFDRFDAMRVMPSTSMHDRLCETHQLFLDTFVRRNWMDFAEMRVQNCLHPATLDLDHCALYTELSQHLNSSDMRIKRGKKGGKDGKTTDREDRLYRAMNTSNDGEEALSKTAAASDSAMGLDAAVKVREEQVKETLRDLRNAIAAARLSEPEPFQTWKQSIDANDLKDEGTIKAIKGILTAMPTTSNAAATKSKPKSAKRKRAGESEDEDEEVELDDGSGEKKKGTSPLTSDVNIFSKRLVVANRSLRYLHNVQRIQQDVTDPEARLEHCQSVDCKQLLDPEEDIAVSAFCGHLVCKECYSRLREMHSTHCPEADCSCSMEDYHLLWKSKMGDLQVTRSTAYGAKLDKAMDLIELIRKKREQVILFIQYATQFDEVARALEDRQLPSLLVKDTGKAAAQVKQFQEDRDSTLIVLNASDETAAGLNLQNANHVIFLSPLLRDTQYAYEATMAQGVGRVRRHGQTRQIFVHRIVALNTIDVDILEHRERRTDAIAEFEAPAISAPSTATIELELNGKPKEERCQLVKIDGKYSLQPHSWLCGGEDSNGEARVKGRSRVSGWTDYSAQVKFTRAYTEDDE</sequence>
<feature type="compositionally biased region" description="Basic and acidic residues" evidence="9">
    <location>
        <begin position="287"/>
        <end position="297"/>
    </location>
</feature>
<evidence type="ECO:0000256" key="4">
    <source>
        <dbReference type="ARBA" id="ARBA00022741"/>
    </source>
</evidence>
<dbReference type="Pfam" id="PF00176">
    <property type="entry name" value="SNF2-rel_dom"/>
    <property type="match status" value="1"/>
</dbReference>
<dbReference type="GO" id="GO:0006281">
    <property type="term" value="P:DNA repair"/>
    <property type="evidence" value="ECO:0007669"/>
    <property type="project" value="TreeGrafter"/>
</dbReference>